<protein>
    <submittedName>
        <fullName evidence="2">Uncharacterized protein</fullName>
    </submittedName>
</protein>
<accession>A0ABQ5KU29</accession>
<evidence type="ECO:0000313" key="3">
    <source>
        <dbReference type="Proteomes" id="UP001057375"/>
    </source>
</evidence>
<keyword evidence="3" id="KW-1185">Reference proteome</keyword>
<dbReference type="EMBL" id="BQXS01010998">
    <property type="protein sequence ID" value="GKT35496.1"/>
    <property type="molecule type" value="Genomic_DNA"/>
</dbReference>
<comment type="caution">
    <text evidence="2">The sequence shown here is derived from an EMBL/GenBank/DDBJ whole genome shotgun (WGS) entry which is preliminary data.</text>
</comment>
<reference evidence="2" key="1">
    <citation type="submission" date="2022-03" db="EMBL/GenBank/DDBJ databases">
        <title>Draft genome sequence of Aduncisulcus paluster, a free-living microaerophilic Fornicata.</title>
        <authorList>
            <person name="Yuyama I."/>
            <person name="Kume K."/>
            <person name="Tamura T."/>
            <person name="Inagaki Y."/>
            <person name="Hashimoto T."/>
        </authorList>
    </citation>
    <scope>NUCLEOTIDE SEQUENCE</scope>
    <source>
        <strain evidence="2">NY0171</strain>
    </source>
</reference>
<name>A0ABQ5KU29_9EUKA</name>
<gene>
    <name evidence="2" type="ORF">ADUPG1_008647</name>
</gene>
<sequence>MLFLKSFRGLSRIVVLHDDKDIDIDFRTRKWGQKEDLLNILQVYVQFAHTLGSSSINSIRFSPTTFPSGLSPTIGLFGLTPARITDTPLYLTIKSVGPSLIAVFMHTETESPTDKLHSKSSISLFANELCLKIRSFLSPGELSIPSFKHVEEGSEKDDSDDFWDIENEEEREKRKEESEEKRKKLEYDQLQKSILAMLKEEEAKYEESLK</sequence>
<feature type="compositionally biased region" description="Basic and acidic residues" evidence="1">
    <location>
        <begin position="170"/>
        <end position="183"/>
    </location>
</feature>
<organism evidence="2 3">
    <name type="scientific">Aduncisulcus paluster</name>
    <dbReference type="NCBI Taxonomy" id="2918883"/>
    <lineage>
        <taxon>Eukaryota</taxon>
        <taxon>Metamonada</taxon>
        <taxon>Carpediemonas-like organisms</taxon>
        <taxon>Aduncisulcus</taxon>
    </lineage>
</organism>
<evidence type="ECO:0000256" key="1">
    <source>
        <dbReference type="SAM" id="MobiDB-lite"/>
    </source>
</evidence>
<feature type="compositionally biased region" description="Acidic residues" evidence="1">
    <location>
        <begin position="154"/>
        <end position="169"/>
    </location>
</feature>
<evidence type="ECO:0000313" key="2">
    <source>
        <dbReference type="EMBL" id="GKT35496.1"/>
    </source>
</evidence>
<proteinExistence type="predicted"/>
<feature type="region of interest" description="Disordered" evidence="1">
    <location>
        <begin position="149"/>
        <end position="183"/>
    </location>
</feature>
<dbReference type="Proteomes" id="UP001057375">
    <property type="component" value="Unassembled WGS sequence"/>
</dbReference>